<evidence type="ECO:0000313" key="2">
    <source>
        <dbReference type="EMBL" id="VFT79690.1"/>
    </source>
</evidence>
<dbReference type="AlphaFoldDB" id="A0A485K7R8"/>
<dbReference type="EMBL" id="CAADRA010000303">
    <property type="protein sequence ID" value="VFT79690.1"/>
    <property type="molecule type" value="Genomic_DNA"/>
</dbReference>
<accession>A0A485K7R8</accession>
<proteinExistence type="predicted"/>
<name>A0A485K7R8_9STRA</name>
<reference evidence="1" key="2">
    <citation type="submission" date="2019-06" db="EMBL/GenBank/DDBJ databases">
        <title>Genomics analysis of Aphanomyces spp. identifies a new class of oomycete effector associated with host adaptation.</title>
        <authorList>
            <person name="Gaulin E."/>
        </authorList>
    </citation>
    <scope>NUCLEOTIDE SEQUENCE</scope>
    <source>
        <strain evidence="1">CBS 578.67</strain>
    </source>
</reference>
<organism evidence="2 3">
    <name type="scientific">Aphanomyces stellatus</name>
    <dbReference type="NCBI Taxonomy" id="120398"/>
    <lineage>
        <taxon>Eukaryota</taxon>
        <taxon>Sar</taxon>
        <taxon>Stramenopiles</taxon>
        <taxon>Oomycota</taxon>
        <taxon>Saprolegniomycetes</taxon>
        <taxon>Saprolegniales</taxon>
        <taxon>Verrucalvaceae</taxon>
        <taxon>Aphanomyces</taxon>
    </lineage>
</organism>
<dbReference type="EMBL" id="VJMH01000303">
    <property type="protein sequence ID" value="KAF0717103.1"/>
    <property type="molecule type" value="Genomic_DNA"/>
</dbReference>
<sequence length="341" mass="39064">MRKSGARRQSEYRRQVKAERATLLRDLSALEHAIAQLLPHGSSAVAHDGKLSWQVISDVFRAASKRSKEILHDVAREKHTVDIMVYEMVRFMRAFQPRPSCALQSSDIILGNDTFVTLFANGEARNTAKQWLTQQLYYNTDRVFASFPTSQKEYINHTLRCYESQVQGTEAYQSIYKAPLKAVLAAQRSKLHWKRPMLAEMDVELSGNTTLYRKLNRQAPYWNLLEGMFYEANRCVAVYRRIQDDETYTSAGCVEHHALQWLDMRQVEPNQTLVRYFSVRSIRNPPRLSCKTTETTGAALPNDHESNHGIAVQDARQQFQDKSGTFSQVLVSMLTPANPTT</sequence>
<dbReference type="OrthoDB" id="69373at2759"/>
<evidence type="ECO:0000313" key="3">
    <source>
        <dbReference type="Proteomes" id="UP000332933"/>
    </source>
</evidence>
<gene>
    <name evidence="2" type="primary">Aste57867_2491</name>
    <name evidence="1" type="ORF">As57867_002484</name>
    <name evidence="2" type="ORF">ASTE57867_2491</name>
</gene>
<reference evidence="2 3" key="1">
    <citation type="submission" date="2019-03" db="EMBL/GenBank/DDBJ databases">
        <authorList>
            <person name="Gaulin E."/>
            <person name="Dumas B."/>
        </authorList>
    </citation>
    <scope>NUCLEOTIDE SEQUENCE [LARGE SCALE GENOMIC DNA]</scope>
    <source>
        <strain evidence="2">CBS 568.67</strain>
    </source>
</reference>
<dbReference type="Proteomes" id="UP000332933">
    <property type="component" value="Unassembled WGS sequence"/>
</dbReference>
<protein>
    <submittedName>
        <fullName evidence="2">Aste57867_2491 protein</fullName>
    </submittedName>
</protein>
<evidence type="ECO:0000313" key="1">
    <source>
        <dbReference type="EMBL" id="KAF0717103.1"/>
    </source>
</evidence>
<keyword evidence="3" id="KW-1185">Reference proteome</keyword>